<protein>
    <submittedName>
        <fullName evidence="2">Homeobox protein SIX6</fullName>
    </submittedName>
</protein>
<feature type="region of interest" description="Disordered" evidence="1">
    <location>
        <begin position="188"/>
        <end position="207"/>
    </location>
</feature>
<keyword evidence="3" id="KW-1185">Reference proteome</keyword>
<comment type="caution">
    <text evidence="2">The sequence shown here is derived from an EMBL/GenBank/DDBJ whole genome shotgun (WGS) entry which is preliminary data.</text>
</comment>
<reference evidence="2 3" key="1">
    <citation type="journal article" date="2024" name="Ann. Entomol. Soc. Am.">
        <title>Genomic analyses of the southern and eastern yellowjacket wasps (Hymenoptera: Vespidae) reveal evolutionary signatures of social life.</title>
        <authorList>
            <person name="Catto M.A."/>
            <person name="Caine P.B."/>
            <person name="Orr S.E."/>
            <person name="Hunt B.G."/>
            <person name="Goodisman M.A.D."/>
        </authorList>
    </citation>
    <scope>NUCLEOTIDE SEQUENCE [LARGE SCALE GENOMIC DNA]</scope>
    <source>
        <strain evidence="2">233</strain>
        <tissue evidence="2">Head and thorax</tissue>
    </source>
</reference>
<evidence type="ECO:0000256" key="1">
    <source>
        <dbReference type="SAM" id="MobiDB-lite"/>
    </source>
</evidence>
<gene>
    <name evidence="2" type="ORF">V1478_016300</name>
</gene>
<dbReference type="EMBL" id="JAUDFV010000157">
    <property type="protein sequence ID" value="KAL2713743.1"/>
    <property type="molecule type" value="Genomic_DNA"/>
</dbReference>
<name>A0ABD1ZZG0_VESSQ</name>
<dbReference type="Proteomes" id="UP001607302">
    <property type="component" value="Unassembled WGS sequence"/>
</dbReference>
<sequence>ERQFLSLLNVITLAVSNGIKYCQKPKLPVKRNDVVLKLTRLSRFIEKISTPISSILELRSRGSSGGSTSSSNSRDSELCPSTASPKNYNNECLNQLNRILTLEKRSIFQTNSSRDRSTIQLSIGFRLSTSDPLGSTIESSKPNPILIDVNERRGETIARIISGATNTIHERPRDPYRGLILYSTEGCSDGGETTVREASSSSSSSKE</sequence>
<organism evidence="2 3">
    <name type="scientific">Vespula squamosa</name>
    <name type="common">Southern yellow jacket</name>
    <name type="synonym">Wasp</name>
    <dbReference type="NCBI Taxonomy" id="30214"/>
    <lineage>
        <taxon>Eukaryota</taxon>
        <taxon>Metazoa</taxon>
        <taxon>Ecdysozoa</taxon>
        <taxon>Arthropoda</taxon>
        <taxon>Hexapoda</taxon>
        <taxon>Insecta</taxon>
        <taxon>Pterygota</taxon>
        <taxon>Neoptera</taxon>
        <taxon>Endopterygota</taxon>
        <taxon>Hymenoptera</taxon>
        <taxon>Apocrita</taxon>
        <taxon>Aculeata</taxon>
        <taxon>Vespoidea</taxon>
        <taxon>Vespidae</taxon>
        <taxon>Vespinae</taxon>
        <taxon>Vespula</taxon>
    </lineage>
</organism>
<dbReference type="GO" id="GO:0003677">
    <property type="term" value="F:DNA binding"/>
    <property type="evidence" value="ECO:0007669"/>
    <property type="project" value="UniProtKB-KW"/>
</dbReference>
<feature type="region of interest" description="Disordered" evidence="1">
    <location>
        <begin position="59"/>
        <end position="84"/>
    </location>
</feature>
<proteinExistence type="predicted"/>
<keyword evidence="2" id="KW-0371">Homeobox</keyword>
<dbReference type="AlphaFoldDB" id="A0ABD1ZZG0"/>
<evidence type="ECO:0000313" key="2">
    <source>
        <dbReference type="EMBL" id="KAL2713743.1"/>
    </source>
</evidence>
<evidence type="ECO:0000313" key="3">
    <source>
        <dbReference type="Proteomes" id="UP001607302"/>
    </source>
</evidence>
<accession>A0ABD1ZZG0</accession>
<feature type="non-terminal residue" evidence="2">
    <location>
        <position position="1"/>
    </location>
</feature>
<keyword evidence="2" id="KW-0238">DNA-binding</keyword>